<evidence type="ECO:0000256" key="5">
    <source>
        <dbReference type="PIRSR" id="PIRSR604808-1"/>
    </source>
</evidence>
<dbReference type="AlphaFoldDB" id="A0A2R6NE91"/>
<dbReference type="InterPro" id="IPR036691">
    <property type="entry name" value="Endo/exonu/phosph_ase_sf"/>
</dbReference>
<name>A0A2R6NE91_9APHY</name>
<dbReference type="GO" id="GO:0003906">
    <property type="term" value="F:DNA-(apurinic or apyrimidinic site) endonuclease activity"/>
    <property type="evidence" value="ECO:0007669"/>
    <property type="project" value="TreeGrafter"/>
</dbReference>
<dbReference type="SUPFAM" id="SSF56219">
    <property type="entry name" value="DNase I-like"/>
    <property type="match status" value="1"/>
</dbReference>
<feature type="active site" description="Proton acceptor" evidence="5">
    <location>
        <position position="222"/>
    </location>
</feature>
<keyword evidence="4 6" id="KW-0460">Magnesium</keyword>
<feature type="domain" description="Endonuclease/exonuclease/phosphatase" evidence="9">
    <location>
        <begin position="35"/>
        <end position="222"/>
    </location>
</feature>
<dbReference type="InterPro" id="IPR005135">
    <property type="entry name" value="Endo/exonuclease/phosphatase"/>
</dbReference>
<comment type="caution">
    <text evidence="10">The sequence shown here is derived from an EMBL/GenBank/DDBJ whole genome shotgun (WGS) entry which is preliminary data.</text>
</comment>
<feature type="site" description="Interaction with DNA substrate" evidence="7">
    <location>
        <position position="222"/>
    </location>
</feature>
<comment type="cofactor">
    <cofactor evidence="6">
        <name>Mg(2+)</name>
        <dbReference type="ChEBI" id="CHEBI:18420"/>
    </cofactor>
    <cofactor evidence="6">
        <name>Mn(2+)</name>
        <dbReference type="ChEBI" id="CHEBI:29035"/>
    </cofactor>
    <text evidence="6">Probably binds two magnesium or manganese ions per subunit.</text>
</comment>
<feature type="binding site" evidence="6">
    <location>
        <position position="167"/>
    </location>
    <ligand>
        <name>Mg(2+)</name>
        <dbReference type="ChEBI" id="CHEBI:18420"/>
        <label>1</label>
    </ligand>
</feature>
<accession>A0A2R6NE91</accession>
<keyword evidence="3" id="KW-0378">Hydrolase</keyword>
<keyword evidence="6" id="KW-0464">Manganese</keyword>
<dbReference type="Pfam" id="PF03372">
    <property type="entry name" value="Exo_endo_phos"/>
    <property type="match status" value="1"/>
</dbReference>
<evidence type="ECO:0000256" key="1">
    <source>
        <dbReference type="ARBA" id="ARBA00007092"/>
    </source>
</evidence>
<dbReference type="GO" id="GO:0008311">
    <property type="term" value="F:double-stranded DNA 3'-5' DNA exonuclease activity"/>
    <property type="evidence" value="ECO:0007669"/>
    <property type="project" value="TreeGrafter"/>
</dbReference>
<dbReference type="GO" id="GO:0006284">
    <property type="term" value="P:base-excision repair"/>
    <property type="evidence" value="ECO:0007669"/>
    <property type="project" value="TreeGrafter"/>
</dbReference>
<dbReference type="PANTHER" id="PTHR22748:SF4">
    <property type="entry name" value="DNA-(APURINIC OR APYRIMIDINIC SITE) ENDONUCLEASE 2"/>
    <property type="match status" value="1"/>
</dbReference>
<feature type="active site" description="Proton donor/acceptor" evidence="5">
    <location>
        <position position="165"/>
    </location>
</feature>
<evidence type="ECO:0000256" key="8">
    <source>
        <dbReference type="SAM" id="MobiDB-lite"/>
    </source>
</evidence>
<dbReference type="STRING" id="98765.A0A2R6NE91"/>
<reference evidence="10 11" key="1">
    <citation type="submission" date="2018-02" db="EMBL/GenBank/DDBJ databases">
        <title>Genome sequence of the basidiomycete white-rot fungus Phlebia centrifuga.</title>
        <authorList>
            <person name="Granchi Z."/>
            <person name="Peng M."/>
            <person name="de Vries R.P."/>
            <person name="Hilden K."/>
            <person name="Makela M.R."/>
            <person name="Grigoriev I."/>
            <person name="Riley R."/>
        </authorList>
    </citation>
    <scope>NUCLEOTIDE SEQUENCE [LARGE SCALE GENOMIC DNA]</scope>
    <source>
        <strain evidence="10 11">FBCC195</strain>
    </source>
</reference>
<evidence type="ECO:0000313" key="10">
    <source>
        <dbReference type="EMBL" id="PSR70675.1"/>
    </source>
</evidence>
<proteinExistence type="inferred from homology"/>
<keyword evidence="2 6" id="KW-0479">Metal-binding</keyword>
<sequence length="501" mass="55386">MEYAPCPNIIQMKSSRVALPRDVALPGEYASFFSFPIVKGGYSGVAVYTKSPEAVPLKAEEGLSGKLQPKIPLTSDERISPSYPSVHDIIAYPDEEENVPVSFDHLDSEGRGLVLDFGLFVLINVYCPNETSDARLSFKMNYHLMLQERVRNFIEEGREVIVLGDINTYPENLVERYQGWNTKISARETNYGTRIDYILVTRGLLKWIKQGDIQPSLKGSDHCPIYIDLHEEITLDSGETVKLRDAMQQNQENRDPPRLAAKYWEEYSGKQKLLSSFFGKNAEVKSPPEKPVNLPTTSAPPAPAPVTQLSLKEHERECKGPTMSPSRAARTATVSSHTNKKRTLTQSSTSSSSKKIKKESGQATLGSFFIKPKPSAIPSSSRTRSTDTIMIDCEAEVELVEEADLSQSQTTSADEALSQIEADYRLALELSEMAEPSPSPPTPTPSQSKAAWSNLFTPVQAPKCTIHGESTKKFTVNKPGPNKGLLDLVMIKARGNAYALK</sequence>
<gene>
    <name evidence="10" type="ORF">PHLCEN_2v13448</name>
</gene>
<evidence type="ECO:0000256" key="3">
    <source>
        <dbReference type="ARBA" id="ARBA00022801"/>
    </source>
</evidence>
<dbReference type="PANTHER" id="PTHR22748">
    <property type="entry name" value="AP ENDONUCLEASE"/>
    <property type="match status" value="1"/>
</dbReference>
<evidence type="ECO:0000313" key="11">
    <source>
        <dbReference type="Proteomes" id="UP000186601"/>
    </source>
</evidence>
<dbReference type="InterPro" id="IPR004808">
    <property type="entry name" value="AP_endonuc_1"/>
</dbReference>
<evidence type="ECO:0000256" key="6">
    <source>
        <dbReference type="PIRSR" id="PIRSR604808-2"/>
    </source>
</evidence>
<feature type="compositionally biased region" description="Low complexity" evidence="8">
    <location>
        <begin position="370"/>
        <end position="381"/>
    </location>
</feature>
<organism evidence="10 11">
    <name type="scientific">Hermanssonia centrifuga</name>
    <dbReference type="NCBI Taxonomy" id="98765"/>
    <lineage>
        <taxon>Eukaryota</taxon>
        <taxon>Fungi</taxon>
        <taxon>Dikarya</taxon>
        <taxon>Basidiomycota</taxon>
        <taxon>Agaricomycotina</taxon>
        <taxon>Agaricomycetes</taxon>
        <taxon>Polyporales</taxon>
        <taxon>Meruliaceae</taxon>
        <taxon>Hermanssonia</taxon>
    </lineage>
</organism>
<comment type="similarity">
    <text evidence="1">Belongs to the DNA repair enzymes AP/ExoA family.</text>
</comment>
<keyword evidence="11" id="KW-1185">Reference proteome</keyword>
<dbReference type="GO" id="GO:0005634">
    <property type="term" value="C:nucleus"/>
    <property type="evidence" value="ECO:0007669"/>
    <property type="project" value="TreeGrafter"/>
</dbReference>
<feature type="compositionally biased region" description="Low complexity" evidence="8">
    <location>
        <begin position="344"/>
        <end position="353"/>
    </location>
</feature>
<feature type="binding site" evidence="6">
    <location>
        <position position="222"/>
    </location>
    <ligand>
        <name>Mg(2+)</name>
        <dbReference type="ChEBI" id="CHEBI:18420"/>
        <label>1</label>
    </ligand>
</feature>
<evidence type="ECO:0000259" key="9">
    <source>
        <dbReference type="Pfam" id="PF03372"/>
    </source>
</evidence>
<dbReference type="Proteomes" id="UP000186601">
    <property type="component" value="Unassembled WGS sequence"/>
</dbReference>
<feature type="region of interest" description="Disordered" evidence="8">
    <location>
        <begin position="282"/>
        <end position="385"/>
    </location>
</feature>
<feature type="site" description="Important for catalytic activity" evidence="7">
    <location>
        <position position="196"/>
    </location>
</feature>
<evidence type="ECO:0000256" key="7">
    <source>
        <dbReference type="PIRSR" id="PIRSR604808-3"/>
    </source>
</evidence>
<dbReference type="GO" id="GO:0046872">
    <property type="term" value="F:metal ion binding"/>
    <property type="evidence" value="ECO:0007669"/>
    <property type="project" value="UniProtKB-KW"/>
</dbReference>
<evidence type="ECO:0000256" key="4">
    <source>
        <dbReference type="ARBA" id="ARBA00022842"/>
    </source>
</evidence>
<dbReference type="OrthoDB" id="391817at2759"/>
<feature type="binding site" evidence="6">
    <location>
        <position position="221"/>
    </location>
    <ligand>
        <name>Mg(2+)</name>
        <dbReference type="ChEBI" id="CHEBI:18420"/>
        <label>1</label>
    </ligand>
</feature>
<protein>
    <recommendedName>
        <fullName evidence="9">Endonuclease/exonuclease/phosphatase domain-containing protein</fullName>
    </recommendedName>
</protein>
<evidence type="ECO:0000256" key="2">
    <source>
        <dbReference type="ARBA" id="ARBA00022723"/>
    </source>
</evidence>
<dbReference type="EMBL" id="MLYV02001336">
    <property type="protein sequence ID" value="PSR70675.1"/>
    <property type="molecule type" value="Genomic_DNA"/>
</dbReference>
<dbReference type="GO" id="GO:0008081">
    <property type="term" value="F:phosphoric diester hydrolase activity"/>
    <property type="evidence" value="ECO:0007669"/>
    <property type="project" value="TreeGrafter"/>
</dbReference>
<feature type="site" description="Transition state stabilizer" evidence="7">
    <location>
        <position position="167"/>
    </location>
</feature>
<feature type="binding site" evidence="6">
    <location>
        <position position="165"/>
    </location>
    <ligand>
        <name>Mg(2+)</name>
        <dbReference type="ChEBI" id="CHEBI:18420"/>
        <label>1</label>
    </ligand>
</feature>
<feature type="active site" evidence="5">
    <location>
        <position position="126"/>
    </location>
</feature>
<dbReference type="Gene3D" id="3.60.10.10">
    <property type="entry name" value="Endonuclease/exonuclease/phosphatase"/>
    <property type="match status" value="1"/>
</dbReference>